<dbReference type="GO" id="GO:0016787">
    <property type="term" value="F:hydrolase activity"/>
    <property type="evidence" value="ECO:0007669"/>
    <property type="project" value="UniProtKB-KW"/>
</dbReference>
<protein>
    <submittedName>
        <fullName evidence="2">Predicted HD phosphohydrolase</fullName>
    </submittedName>
</protein>
<feature type="domain" description="HD" evidence="1">
    <location>
        <begin position="54"/>
        <end position="130"/>
    </location>
</feature>
<dbReference type="Pfam" id="PF01966">
    <property type="entry name" value="HD"/>
    <property type="match status" value="1"/>
</dbReference>
<organism evidence="2">
    <name type="scientific">Candidatus Kentrum sp. LFY</name>
    <dbReference type="NCBI Taxonomy" id="2126342"/>
    <lineage>
        <taxon>Bacteria</taxon>
        <taxon>Pseudomonadati</taxon>
        <taxon>Pseudomonadota</taxon>
        <taxon>Gammaproteobacteria</taxon>
        <taxon>Candidatus Kentrum</taxon>
    </lineage>
</organism>
<reference evidence="2" key="1">
    <citation type="submission" date="2019-02" db="EMBL/GenBank/DDBJ databases">
        <authorList>
            <person name="Gruber-Vodicka R. H."/>
            <person name="Seah K. B. B."/>
        </authorList>
    </citation>
    <scope>NUCLEOTIDE SEQUENCE</scope>
    <source>
        <strain evidence="2">BECK_BY7</strain>
    </source>
</reference>
<evidence type="ECO:0000313" key="2">
    <source>
        <dbReference type="EMBL" id="VFK13970.1"/>
    </source>
</evidence>
<dbReference type="PANTHER" id="PTHR40202">
    <property type="match status" value="1"/>
</dbReference>
<accession>A0A450WAC1</accession>
<evidence type="ECO:0000259" key="1">
    <source>
        <dbReference type="Pfam" id="PF01966"/>
    </source>
</evidence>
<name>A0A450WAC1_9GAMM</name>
<sequence length="205" mass="24078">MKKLADYTSMATATAEDYRIEAEIFEAYRERLPKLLIAQLEGLRDVYRSNKVDRYQHSLQTATRALRDNASEEMVVAALFHDIGDILTPDNHAPIAAELLKPYVGPDTYWIIKHHDVFQGYFFWHHWGRDRNARERFRDHPLYERAVYFSEAWDQTSFDPDYGTLPISDFIPMVERIFGRQPWQSGCVPMSDHQSSKIHLVERSK</sequence>
<dbReference type="AlphaFoldDB" id="A0A450WAC1"/>
<dbReference type="SUPFAM" id="SSF109604">
    <property type="entry name" value="HD-domain/PDEase-like"/>
    <property type="match status" value="1"/>
</dbReference>
<gene>
    <name evidence="2" type="ORF">BECKLFY1418C_GA0070996_100515</name>
</gene>
<dbReference type="Gene3D" id="1.10.3210.10">
    <property type="entry name" value="Hypothetical protein af1432"/>
    <property type="match status" value="1"/>
</dbReference>
<proteinExistence type="predicted"/>
<dbReference type="EMBL" id="CAADFN010000005">
    <property type="protein sequence ID" value="VFK13970.1"/>
    <property type="molecule type" value="Genomic_DNA"/>
</dbReference>
<dbReference type="InterPro" id="IPR003607">
    <property type="entry name" value="HD/PDEase_dom"/>
</dbReference>
<dbReference type="CDD" id="cd00077">
    <property type="entry name" value="HDc"/>
    <property type="match status" value="1"/>
</dbReference>
<dbReference type="InterPro" id="IPR052567">
    <property type="entry name" value="OP_Dioxygenase"/>
</dbReference>
<dbReference type="InterPro" id="IPR006674">
    <property type="entry name" value="HD_domain"/>
</dbReference>
<keyword evidence="2" id="KW-0378">Hydrolase</keyword>
<dbReference type="PANTHER" id="PTHR40202:SF1">
    <property type="entry name" value="HD DOMAIN-CONTAINING PROTEIN"/>
    <property type="match status" value="1"/>
</dbReference>